<evidence type="ECO:0000256" key="6">
    <source>
        <dbReference type="ARBA" id="ARBA00023004"/>
    </source>
</evidence>
<keyword evidence="3" id="KW-0847">Vitamin C</keyword>
<dbReference type="GO" id="GO:0004656">
    <property type="term" value="F:procollagen-proline 4-dioxygenase activity"/>
    <property type="evidence" value="ECO:0007669"/>
    <property type="project" value="TreeGrafter"/>
</dbReference>
<keyword evidence="5" id="KW-0560">Oxidoreductase</keyword>
<reference evidence="10 11" key="1">
    <citation type="submission" date="2013-12" db="EMBL/GenBank/DDBJ databases">
        <title>Draft genome of the parsitic nematode Ancylostoma duodenale.</title>
        <authorList>
            <person name="Mitreva M."/>
        </authorList>
    </citation>
    <scope>NUCLEOTIDE SEQUENCE [LARGE SCALE GENOMIC DNA]</scope>
    <source>
        <strain evidence="10 11">Zhejiang</strain>
    </source>
</reference>
<evidence type="ECO:0000256" key="2">
    <source>
        <dbReference type="ARBA" id="ARBA00022723"/>
    </source>
</evidence>
<evidence type="ECO:0000313" key="11">
    <source>
        <dbReference type="Proteomes" id="UP000054047"/>
    </source>
</evidence>
<proteinExistence type="predicted"/>
<keyword evidence="11" id="KW-1185">Reference proteome</keyword>
<gene>
    <name evidence="10" type="ORF">ANCDUO_08174</name>
</gene>
<dbReference type="GO" id="GO:0005506">
    <property type="term" value="F:iron ion binding"/>
    <property type="evidence" value="ECO:0007669"/>
    <property type="project" value="InterPro"/>
</dbReference>
<dbReference type="InterPro" id="IPR044862">
    <property type="entry name" value="Pro_4_hyd_alph_FE2OG_OXY"/>
</dbReference>
<feature type="domain" description="Fe2OG dioxygenase" evidence="9">
    <location>
        <begin position="180"/>
        <end position="291"/>
    </location>
</feature>
<name>A0A0C2GR11_9BILA</name>
<dbReference type="Pfam" id="PF13640">
    <property type="entry name" value="2OG-FeII_Oxy_3"/>
    <property type="match status" value="1"/>
</dbReference>
<evidence type="ECO:0000256" key="7">
    <source>
        <dbReference type="SAM" id="MobiDB-lite"/>
    </source>
</evidence>
<dbReference type="InterPro" id="IPR006620">
    <property type="entry name" value="Pro_4_hyd_alph"/>
</dbReference>
<keyword evidence="8" id="KW-0732">Signal</keyword>
<evidence type="ECO:0000256" key="1">
    <source>
        <dbReference type="ARBA" id="ARBA00001961"/>
    </source>
</evidence>
<dbReference type="PANTHER" id="PTHR10869">
    <property type="entry name" value="PROLYL 4-HYDROXYLASE ALPHA SUBUNIT"/>
    <property type="match status" value="1"/>
</dbReference>
<keyword evidence="4" id="KW-0223">Dioxygenase</keyword>
<evidence type="ECO:0000256" key="4">
    <source>
        <dbReference type="ARBA" id="ARBA00022964"/>
    </source>
</evidence>
<dbReference type="PANTHER" id="PTHR10869:SF210">
    <property type="entry name" value="FE2OG DIOXYGENASE DOMAIN-CONTAINING PROTEIN"/>
    <property type="match status" value="1"/>
</dbReference>
<accession>A0A0C2GR11</accession>
<dbReference type="Gene3D" id="2.60.120.620">
    <property type="entry name" value="q2cbj1_9rhob like domain"/>
    <property type="match status" value="1"/>
</dbReference>
<feature type="chain" id="PRO_5002149511" evidence="8">
    <location>
        <begin position="20"/>
        <end position="359"/>
    </location>
</feature>
<evidence type="ECO:0000256" key="5">
    <source>
        <dbReference type="ARBA" id="ARBA00023002"/>
    </source>
</evidence>
<dbReference type="EMBL" id="KN730028">
    <property type="protein sequence ID" value="KIH61554.1"/>
    <property type="molecule type" value="Genomic_DNA"/>
</dbReference>
<evidence type="ECO:0000256" key="3">
    <source>
        <dbReference type="ARBA" id="ARBA00022896"/>
    </source>
</evidence>
<comment type="cofactor">
    <cofactor evidence="1">
        <name>L-ascorbate</name>
        <dbReference type="ChEBI" id="CHEBI:38290"/>
    </cofactor>
</comment>
<sequence>MKLLILVIVVLLLVEGAKKEDAKKSTKKSDTKKAGNEKKKEAPKKKPETKKSSYSFEGKDTWGTESLKKCYKPTPLPEDYFCYVYYRNYEPVYIDPLSTNPIIIIYRRFIPKKFVEDFLYDVRRKQKKKAQSNEEDFMAQYVKINKRRKANETIITHSAMSGVARVFRRAQALIPMLNFTNSGPWQVLSYKEGGHQSPHYDYITYSSPDQYSKVTRTQGNRFVTFALTLKAADIGGETTFVHANHTVTLEPGDVLLFTNINKDMTPAIGSAHAECPVQKGEKITATLWLRPKGQELFNSHSQDENMFAFDMEKLIAPNMLFYGKSPYYDLFWYQEMMMRMMSQQMQEQEAAKKRRNPFL</sequence>
<evidence type="ECO:0000256" key="8">
    <source>
        <dbReference type="SAM" id="SignalP"/>
    </source>
</evidence>
<organism evidence="10 11">
    <name type="scientific">Ancylostoma duodenale</name>
    <dbReference type="NCBI Taxonomy" id="51022"/>
    <lineage>
        <taxon>Eukaryota</taxon>
        <taxon>Metazoa</taxon>
        <taxon>Ecdysozoa</taxon>
        <taxon>Nematoda</taxon>
        <taxon>Chromadorea</taxon>
        <taxon>Rhabditida</taxon>
        <taxon>Rhabditina</taxon>
        <taxon>Rhabditomorpha</taxon>
        <taxon>Strongyloidea</taxon>
        <taxon>Ancylostomatidae</taxon>
        <taxon>Ancylostomatinae</taxon>
        <taxon>Ancylostoma</taxon>
    </lineage>
</organism>
<keyword evidence="2" id="KW-0479">Metal-binding</keyword>
<feature type="signal peptide" evidence="8">
    <location>
        <begin position="1"/>
        <end position="19"/>
    </location>
</feature>
<feature type="region of interest" description="Disordered" evidence="7">
    <location>
        <begin position="18"/>
        <end position="56"/>
    </location>
</feature>
<evidence type="ECO:0000313" key="10">
    <source>
        <dbReference type="EMBL" id="KIH61554.1"/>
    </source>
</evidence>
<dbReference type="Proteomes" id="UP000054047">
    <property type="component" value="Unassembled WGS sequence"/>
</dbReference>
<dbReference type="InterPro" id="IPR005123">
    <property type="entry name" value="Oxoglu/Fe-dep_dioxygenase_dom"/>
</dbReference>
<dbReference type="PROSITE" id="PS51471">
    <property type="entry name" value="FE2OG_OXY"/>
    <property type="match status" value="1"/>
</dbReference>
<dbReference type="SMART" id="SM00702">
    <property type="entry name" value="P4Hc"/>
    <property type="match status" value="1"/>
</dbReference>
<dbReference type="OrthoDB" id="420380at2759"/>
<evidence type="ECO:0000259" key="9">
    <source>
        <dbReference type="PROSITE" id="PS51471"/>
    </source>
</evidence>
<dbReference type="GO" id="GO:0031418">
    <property type="term" value="F:L-ascorbic acid binding"/>
    <property type="evidence" value="ECO:0007669"/>
    <property type="project" value="UniProtKB-KW"/>
</dbReference>
<dbReference type="AlphaFoldDB" id="A0A0C2GR11"/>
<keyword evidence="6" id="KW-0408">Iron</keyword>
<dbReference type="InterPro" id="IPR045054">
    <property type="entry name" value="P4HA-like"/>
</dbReference>
<protein>
    <submittedName>
        <fullName evidence="10">Oxidoreductase, 2OG-Fe(II) oxygenase family protein</fullName>
    </submittedName>
</protein>
<dbReference type="GO" id="GO:0005783">
    <property type="term" value="C:endoplasmic reticulum"/>
    <property type="evidence" value="ECO:0007669"/>
    <property type="project" value="TreeGrafter"/>
</dbReference>